<keyword evidence="2" id="KW-1185">Reference proteome</keyword>
<dbReference type="PANTHER" id="PTHR39290:SF6">
    <property type="entry name" value="S-ADENOSYL-L-METHIONINE-DEPENDENT METHYLTRANSFERASES SUPERFAMILY PROTEIN"/>
    <property type="match status" value="1"/>
</dbReference>
<accession>A0A0G4F1N0</accession>
<organism evidence="1 2">
    <name type="scientific">Vitrella brassicaformis (strain CCMP3155)</name>
    <dbReference type="NCBI Taxonomy" id="1169540"/>
    <lineage>
        <taxon>Eukaryota</taxon>
        <taxon>Sar</taxon>
        <taxon>Alveolata</taxon>
        <taxon>Colpodellida</taxon>
        <taxon>Vitrellaceae</taxon>
        <taxon>Vitrella</taxon>
    </lineage>
</organism>
<protein>
    <submittedName>
        <fullName evidence="1">Uncharacterized protein</fullName>
    </submittedName>
</protein>
<dbReference type="Proteomes" id="UP000041254">
    <property type="component" value="Unassembled WGS sequence"/>
</dbReference>
<dbReference type="PANTHER" id="PTHR39290">
    <property type="entry name" value="C3H1-TYPE DOMAIN-CONTAINING PROTEIN-RELATED"/>
    <property type="match status" value="1"/>
</dbReference>
<dbReference type="AlphaFoldDB" id="A0A0G4F1N0"/>
<dbReference type="InParanoid" id="A0A0G4F1N0"/>
<proteinExistence type="predicted"/>
<dbReference type="EMBL" id="CDMY01000356">
    <property type="protein sequence ID" value="CEM05295.1"/>
    <property type="molecule type" value="Genomic_DNA"/>
</dbReference>
<reference evidence="1 2" key="1">
    <citation type="submission" date="2014-11" db="EMBL/GenBank/DDBJ databases">
        <authorList>
            <person name="Zhu J."/>
            <person name="Qi W."/>
            <person name="Song R."/>
        </authorList>
    </citation>
    <scope>NUCLEOTIDE SEQUENCE [LARGE SCALE GENOMIC DNA]</scope>
</reference>
<sequence length="283" mass="31459">MRRVAAQSKDAFRFIHRQVPHVIAALKPREIGHLQKALQASAHFAQLQSSQAADHHERWRLEQRERASRGDWGAEDGEKRLMNVYHDLFVAFLELPGLHPSPLRGFCAEKFSFSVPSWAALSRLSARFLSIVEVGAGTGYWSSLLRSLGSDVIAVDACTEAEHRWTIQYGRWHPVRHKQGSQLFSKPAGLLPATATAAPVAVRESEPNELHSRALLYCWPRGSPPPGLDGYRGQHVVLVGCDDAEGVGGIMATGEWEVEERMSLPQWPDIGDGVWTFKRKGTG</sequence>
<gene>
    <name evidence="1" type="ORF">Vbra_14226</name>
</gene>
<dbReference type="VEuPathDB" id="CryptoDB:Vbra_14226"/>
<dbReference type="PhylomeDB" id="A0A0G4F1N0"/>
<evidence type="ECO:0000313" key="2">
    <source>
        <dbReference type="Proteomes" id="UP000041254"/>
    </source>
</evidence>
<dbReference type="InterPro" id="IPR029063">
    <property type="entry name" value="SAM-dependent_MTases_sf"/>
</dbReference>
<dbReference type="OrthoDB" id="413501at2759"/>
<name>A0A0G4F1N0_VITBC</name>
<evidence type="ECO:0000313" key="1">
    <source>
        <dbReference type="EMBL" id="CEM05295.1"/>
    </source>
</evidence>
<dbReference type="SUPFAM" id="SSF53335">
    <property type="entry name" value="S-adenosyl-L-methionine-dependent methyltransferases"/>
    <property type="match status" value="1"/>
</dbReference>